<organism evidence="3 4">
    <name type="scientific">Vibrio rotiferianus</name>
    <dbReference type="NCBI Taxonomy" id="190895"/>
    <lineage>
        <taxon>Bacteria</taxon>
        <taxon>Pseudomonadati</taxon>
        <taxon>Pseudomonadota</taxon>
        <taxon>Gammaproteobacteria</taxon>
        <taxon>Vibrionales</taxon>
        <taxon>Vibrionaceae</taxon>
        <taxon>Vibrio</taxon>
    </lineage>
</organism>
<dbReference type="Pfam" id="PF00990">
    <property type="entry name" value="GGDEF"/>
    <property type="match status" value="1"/>
</dbReference>
<gene>
    <name evidence="3" type="ORF">BI375_14675</name>
</gene>
<dbReference type="Proteomes" id="UP000180133">
    <property type="component" value="Unassembled WGS sequence"/>
</dbReference>
<dbReference type="SMART" id="SM00267">
    <property type="entry name" value="GGDEF"/>
    <property type="match status" value="1"/>
</dbReference>
<evidence type="ECO:0000259" key="1">
    <source>
        <dbReference type="PROSITE" id="PS50883"/>
    </source>
</evidence>
<dbReference type="InterPro" id="IPR001633">
    <property type="entry name" value="EAL_dom"/>
</dbReference>
<dbReference type="PANTHER" id="PTHR33121:SF79">
    <property type="entry name" value="CYCLIC DI-GMP PHOSPHODIESTERASE PDED-RELATED"/>
    <property type="match status" value="1"/>
</dbReference>
<dbReference type="Gene3D" id="3.20.20.450">
    <property type="entry name" value="EAL domain"/>
    <property type="match status" value="1"/>
</dbReference>
<evidence type="ECO:0000259" key="2">
    <source>
        <dbReference type="PROSITE" id="PS50887"/>
    </source>
</evidence>
<evidence type="ECO:0008006" key="5">
    <source>
        <dbReference type="Google" id="ProtNLM"/>
    </source>
</evidence>
<sequence length="562" mass="64585">MDKKNIYLVYQPKIMEGKICAVEALMRVDKIIDIESYIKSFNDPISLDIQVLELVSDDLKHKRINCPVSINANYYSLVDDIYISKAIQLLKYTNTTLELTEHYEVKDLDCLKKSVKKLSKNGIYVSLDDFGKDFSRVNLINEIDFNEVKIDKSLIDSIENNYACYKHLAFLSQKLKALGINNIVYEGVENKTQLDLICLFEKQPIVQGYYYSKPISINELNNTGFEFICLIDSKGSKSIKDEIEELLYEITISNEKDKLNKLIENTDFTGSFYNNDFRVTIENSKSLIYGEMNPLANSIMKIMDSSPNLVVIRNCSGVTVYENKAHKKFLQFDTQGVDPESIIERIPDYKKCIIDDLELINSGDYFSINKEIFYEKEFRVIRQKSYHNGRCFIITTIYEEELGFNFHYDELTGCLGRSYLNKQSNNIRFKGNAIAFLDLNGFKAVNDTFGHYIGDSCLTDFVNLLKVHLRGAKEDDVIIRYGGDEFVVIFDSSDLDAINIRLSFVNSITKRFFEEKGIQLSFSFGVCLNEGDLLKTISNADQIMYANKSAQKKLGNLYEFVS</sequence>
<dbReference type="PROSITE" id="PS50883">
    <property type="entry name" value="EAL"/>
    <property type="match status" value="1"/>
</dbReference>
<dbReference type="CDD" id="cd01948">
    <property type="entry name" value="EAL"/>
    <property type="match status" value="1"/>
</dbReference>
<dbReference type="PROSITE" id="PS50887">
    <property type="entry name" value="GGDEF"/>
    <property type="match status" value="1"/>
</dbReference>
<dbReference type="Gene3D" id="3.30.70.270">
    <property type="match status" value="1"/>
</dbReference>
<dbReference type="PANTHER" id="PTHR33121">
    <property type="entry name" value="CYCLIC DI-GMP PHOSPHODIESTERASE PDEF"/>
    <property type="match status" value="1"/>
</dbReference>
<dbReference type="InterPro" id="IPR029787">
    <property type="entry name" value="Nucleotide_cyclase"/>
</dbReference>
<dbReference type="Pfam" id="PF00563">
    <property type="entry name" value="EAL"/>
    <property type="match status" value="1"/>
</dbReference>
<dbReference type="InterPro" id="IPR043128">
    <property type="entry name" value="Rev_trsase/Diguanyl_cyclase"/>
</dbReference>
<dbReference type="SUPFAM" id="SSF141868">
    <property type="entry name" value="EAL domain-like"/>
    <property type="match status" value="1"/>
</dbReference>
<dbReference type="InterPro" id="IPR000160">
    <property type="entry name" value="GGDEF_dom"/>
</dbReference>
<accession>A0ABX3DC45</accession>
<dbReference type="SUPFAM" id="SSF55073">
    <property type="entry name" value="Nucleotide cyclase"/>
    <property type="match status" value="1"/>
</dbReference>
<evidence type="ECO:0000313" key="4">
    <source>
        <dbReference type="Proteomes" id="UP000180133"/>
    </source>
</evidence>
<dbReference type="SMART" id="SM00052">
    <property type="entry name" value="EAL"/>
    <property type="match status" value="1"/>
</dbReference>
<dbReference type="EMBL" id="MKFT01000004">
    <property type="protein sequence ID" value="OHY95031.1"/>
    <property type="molecule type" value="Genomic_DNA"/>
</dbReference>
<dbReference type="InterPro" id="IPR035919">
    <property type="entry name" value="EAL_sf"/>
</dbReference>
<evidence type="ECO:0000313" key="3">
    <source>
        <dbReference type="EMBL" id="OHY95031.1"/>
    </source>
</evidence>
<dbReference type="RefSeq" id="WP_071235741.1">
    <property type="nucleotide sequence ID" value="NZ_KV861322.1"/>
</dbReference>
<feature type="domain" description="GGDEF" evidence="2">
    <location>
        <begin position="430"/>
        <end position="562"/>
    </location>
</feature>
<comment type="caution">
    <text evidence="3">The sequence shown here is derived from an EMBL/GenBank/DDBJ whole genome shotgun (WGS) entry which is preliminary data.</text>
</comment>
<feature type="domain" description="EAL" evidence="1">
    <location>
        <begin position="1"/>
        <end position="228"/>
    </location>
</feature>
<dbReference type="NCBIfam" id="TIGR00254">
    <property type="entry name" value="GGDEF"/>
    <property type="match status" value="1"/>
</dbReference>
<dbReference type="CDD" id="cd01949">
    <property type="entry name" value="GGDEF"/>
    <property type="match status" value="1"/>
</dbReference>
<keyword evidence="4" id="KW-1185">Reference proteome</keyword>
<reference evidence="3 4" key="1">
    <citation type="submission" date="2016-09" db="EMBL/GenBank/DDBJ databases">
        <title>Isolation, identification and antibiotic sensitivity analysis of bacterial pathogen from juvenile Hippocampus erectus with tail-rotted disease.</title>
        <authorList>
            <person name="Yang Q."/>
        </authorList>
    </citation>
    <scope>NUCLEOTIDE SEQUENCE [LARGE SCALE GENOMIC DNA]</scope>
    <source>
        <strain evidence="3 4">HM-10</strain>
    </source>
</reference>
<dbReference type="InterPro" id="IPR050706">
    <property type="entry name" value="Cyclic-di-GMP_PDE-like"/>
</dbReference>
<name>A0ABX3DC45_9VIBR</name>
<protein>
    <recommendedName>
        <fullName evidence="5">GGDEF domain-containing protein</fullName>
    </recommendedName>
</protein>
<proteinExistence type="predicted"/>